<dbReference type="InterPro" id="IPR004381">
    <property type="entry name" value="Glycerate_kinase"/>
</dbReference>
<sequence length="301" mass="32466">MTSHAVGTLMRAALDAGCTKMHIICGKTDACDAGAGMLEALGFQFLDRHGQRLHGSTPDRMSWLASISVTDDLHPRLRNGWRPGLSVACDGDNHLDGRSVVSSYNRQANTSADEVERIAHATATFAAVASRAMGADIAKVGGGTSGGLVAGLRFLNPGTVEMHHADVFDPLFHLDPTDHDWDVVFIAERGLDVQSARGTVQGEIARWMRQRGARVVGLAQAVEEESCLDSGQFLDAWELVPDPLPRAQAASAYWRDAGPLVGARLEKAAARAARLLRAGMGVRRRRSESWLVSADNESKRY</sequence>
<dbReference type="AlphaFoldDB" id="A0AAN6P9J3"/>
<reference evidence="2" key="1">
    <citation type="journal article" date="2023" name="Mol. Phylogenet. Evol.">
        <title>Genome-scale phylogeny and comparative genomics of the fungal order Sordariales.</title>
        <authorList>
            <person name="Hensen N."/>
            <person name="Bonometti L."/>
            <person name="Westerberg I."/>
            <person name="Brannstrom I.O."/>
            <person name="Guillou S."/>
            <person name="Cros-Aarteil S."/>
            <person name="Calhoun S."/>
            <person name="Haridas S."/>
            <person name="Kuo A."/>
            <person name="Mondo S."/>
            <person name="Pangilinan J."/>
            <person name="Riley R."/>
            <person name="LaButti K."/>
            <person name="Andreopoulos B."/>
            <person name="Lipzen A."/>
            <person name="Chen C."/>
            <person name="Yan M."/>
            <person name="Daum C."/>
            <person name="Ng V."/>
            <person name="Clum A."/>
            <person name="Steindorff A."/>
            <person name="Ohm R.A."/>
            <person name="Martin F."/>
            <person name="Silar P."/>
            <person name="Natvig D.O."/>
            <person name="Lalanne C."/>
            <person name="Gautier V."/>
            <person name="Ament-Velasquez S.L."/>
            <person name="Kruys A."/>
            <person name="Hutchinson M.I."/>
            <person name="Powell A.J."/>
            <person name="Barry K."/>
            <person name="Miller A.N."/>
            <person name="Grigoriev I.V."/>
            <person name="Debuchy R."/>
            <person name="Gladieux P."/>
            <person name="Hiltunen Thoren M."/>
            <person name="Johannesson H."/>
        </authorList>
    </citation>
    <scope>NUCLEOTIDE SEQUENCE [LARGE SCALE GENOMIC DNA]</scope>
    <source>
        <strain evidence="2">CBS 284.82</strain>
    </source>
</reference>
<dbReference type="PANTHER" id="PTHR21599:SF0">
    <property type="entry name" value="GLYCERATE KINASE"/>
    <property type="match status" value="1"/>
</dbReference>
<protein>
    <submittedName>
        <fullName evidence="1">Glycerate kinase family-domain-containing protein</fullName>
    </submittedName>
</protein>
<dbReference type="PANTHER" id="PTHR21599">
    <property type="entry name" value="GLYCERATE KINASE"/>
    <property type="match status" value="1"/>
</dbReference>
<keyword evidence="1" id="KW-0808">Transferase</keyword>
<dbReference type="EMBL" id="MU854574">
    <property type="protein sequence ID" value="KAK4032798.1"/>
    <property type="molecule type" value="Genomic_DNA"/>
</dbReference>
<evidence type="ECO:0000313" key="1">
    <source>
        <dbReference type="EMBL" id="KAK4032798.1"/>
    </source>
</evidence>
<name>A0AAN6P9J3_9PEZI</name>
<proteinExistence type="predicted"/>
<dbReference type="Proteomes" id="UP001303115">
    <property type="component" value="Unassembled WGS sequence"/>
</dbReference>
<dbReference type="SUPFAM" id="SSF110738">
    <property type="entry name" value="Glycerate kinase I"/>
    <property type="match status" value="1"/>
</dbReference>
<dbReference type="Pfam" id="PF02595">
    <property type="entry name" value="Gly_kinase"/>
    <property type="match status" value="1"/>
</dbReference>
<dbReference type="GO" id="GO:0031388">
    <property type="term" value="P:organic acid phosphorylation"/>
    <property type="evidence" value="ECO:0007669"/>
    <property type="project" value="InterPro"/>
</dbReference>
<comment type="caution">
    <text evidence="1">The sequence shown here is derived from an EMBL/GenBank/DDBJ whole genome shotgun (WGS) entry which is preliminary data.</text>
</comment>
<dbReference type="Gene3D" id="3.90.1510.10">
    <property type="entry name" value="Glycerate kinase, domain 2"/>
    <property type="match status" value="1"/>
</dbReference>
<keyword evidence="1" id="KW-0418">Kinase</keyword>
<evidence type="ECO:0000313" key="2">
    <source>
        <dbReference type="Proteomes" id="UP001303115"/>
    </source>
</evidence>
<dbReference type="InterPro" id="IPR036129">
    <property type="entry name" value="Glycerate_kinase_sf"/>
</dbReference>
<gene>
    <name evidence="1" type="ORF">C8A01DRAFT_40739</name>
</gene>
<organism evidence="1 2">
    <name type="scientific">Parachaetomium inaequale</name>
    <dbReference type="NCBI Taxonomy" id="2588326"/>
    <lineage>
        <taxon>Eukaryota</taxon>
        <taxon>Fungi</taxon>
        <taxon>Dikarya</taxon>
        <taxon>Ascomycota</taxon>
        <taxon>Pezizomycotina</taxon>
        <taxon>Sordariomycetes</taxon>
        <taxon>Sordariomycetidae</taxon>
        <taxon>Sordariales</taxon>
        <taxon>Chaetomiaceae</taxon>
        <taxon>Parachaetomium</taxon>
    </lineage>
</organism>
<keyword evidence="2" id="KW-1185">Reference proteome</keyword>
<dbReference type="GO" id="GO:0008887">
    <property type="term" value="F:glycerate kinase activity"/>
    <property type="evidence" value="ECO:0007669"/>
    <property type="project" value="InterPro"/>
</dbReference>
<dbReference type="InterPro" id="IPR018193">
    <property type="entry name" value="Glyc_kinase_flavodox-like_fold"/>
</dbReference>
<accession>A0AAN6P9J3</accession>